<proteinExistence type="predicted"/>
<evidence type="ECO:0000313" key="2">
    <source>
        <dbReference type="Proteomes" id="UP000479335"/>
    </source>
</evidence>
<gene>
    <name evidence="1" type="ORF">GTP46_05230</name>
</gene>
<protein>
    <submittedName>
        <fullName evidence="1">Uncharacterized protein</fullName>
    </submittedName>
</protein>
<name>A0A6L8K3L6_9BURK</name>
<accession>A0A6L8K3L6</accession>
<keyword evidence="2" id="KW-1185">Reference proteome</keyword>
<dbReference type="Proteomes" id="UP000479335">
    <property type="component" value="Unassembled WGS sequence"/>
</dbReference>
<dbReference type="RefSeq" id="WP_161005570.1">
    <property type="nucleotide sequence ID" value="NZ_WWCN01000003.1"/>
</dbReference>
<reference evidence="1 2" key="1">
    <citation type="submission" date="2019-12" db="EMBL/GenBank/DDBJ databases">
        <title>Novel species isolated from a subtropical stream in China.</title>
        <authorList>
            <person name="Lu H."/>
        </authorList>
    </citation>
    <scope>NUCLEOTIDE SEQUENCE [LARGE SCALE GENOMIC DNA]</scope>
    <source>
        <strain evidence="1 2">FT135W</strain>
    </source>
</reference>
<dbReference type="AlphaFoldDB" id="A0A6L8K3L6"/>
<evidence type="ECO:0000313" key="1">
    <source>
        <dbReference type="EMBL" id="MYM22046.1"/>
    </source>
</evidence>
<organism evidence="1 2">
    <name type="scientific">Duganella flavida</name>
    <dbReference type="NCBI Taxonomy" id="2692175"/>
    <lineage>
        <taxon>Bacteria</taxon>
        <taxon>Pseudomonadati</taxon>
        <taxon>Pseudomonadota</taxon>
        <taxon>Betaproteobacteria</taxon>
        <taxon>Burkholderiales</taxon>
        <taxon>Oxalobacteraceae</taxon>
        <taxon>Telluria group</taxon>
        <taxon>Duganella</taxon>
    </lineage>
</organism>
<comment type="caution">
    <text evidence="1">The sequence shown here is derived from an EMBL/GenBank/DDBJ whole genome shotgun (WGS) entry which is preliminary data.</text>
</comment>
<sequence length="56" mass="6294">MTDIFQILRLARVVSGADLLLRLQKSLPTLSRATMMRMVRELGEQIVVRGPPSATR</sequence>
<dbReference type="EMBL" id="WWCN01000003">
    <property type="protein sequence ID" value="MYM22046.1"/>
    <property type="molecule type" value="Genomic_DNA"/>
</dbReference>